<dbReference type="GeneID" id="17270124"/>
<name>A0A0D3I3M7_EMIH1</name>
<sequence>EVETVSTSYTVALAKHLRSSGAVFYGAHWCRFCGLQRSLFGREAARQLPYVECAADGFGSEATRCRAAPEVRAYPSWSIGGKFYSGYLPLQELAKLSGF</sequence>
<dbReference type="EnsemblProtists" id="EOD24577">
    <property type="protein sequence ID" value="EOD24577"/>
    <property type="gene ID" value="EMIHUDRAFT_58356"/>
</dbReference>
<dbReference type="Gene3D" id="3.40.30.10">
    <property type="entry name" value="Glutaredoxin"/>
    <property type="match status" value="1"/>
</dbReference>
<protein>
    <recommendedName>
        <fullName evidence="3">Thioredoxin domain-containing protein</fullName>
    </recommendedName>
</protein>
<evidence type="ECO:0008006" key="3">
    <source>
        <dbReference type="Google" id="ProtNLM"/>
    </source>
</evidence>
<dbReference type="RefSeq" id="XP_005777006.1">
    <property type="nucleotide sequence ID" value="XM_005776949.1"/>
</dbReference>
<dbReference type="EnsemblProtists" id="EOD05862">
    <property type="protein sequence ID" value="EOD05862"/>
    <property type="gene ID" value="EMIHUDRAFT_48270"/>
</dbReference>
<dbReference type="HOGENOM" id="CLU_137937_1_1_1"/>
<reference evidence="1" key="2">
    <citation type="submission" date="2024-10" db="UniProtKB">
        <authorList>
            <consortium name="EnsemblProtists"/>
        </authorList>
    </citation>
    <scope>IDENTIFICATION</scope>
</reference>
<dbReference type="STRING" id="2903.R1B9D3"/>
<dbReference type="PANTHER" id="PTHR34573">
    <property type="entry name" value="VKC DOMAIN-CONTAINING PROTEIN"/>
    <property type="match status" value="1"/>
</dbReference>
<dbReference type="Proteomes" id="UP000013827">
    <property type="component" value="Unassembled WGS sequence"/>
</dbReference>
<evidence type="ECO:0000313" key="1">
    <source>
        <dbReference type="EnsemblProtists" id="EOD05862"/>
    </source>
</evidence>
<proteinExistence type="predicted"/>
<dbReference type="PaxDb" id="2903-EOD05862"/>
<accession>A0A0D3I3M7</accession>
<keyword evidence="2" id="KW-1185">Reference proteome</keyword>
<organism evidence="1 2">
    <name type="scientific">Emiliania huxleyi (strain CCMP1516)</name>
    <dbReference type="NCBI Taxonomy" id="280463"/>
    <lineage>
        <taxon>Eukaryota</taxon>
        <taxon>Haptista</taxon>
        <taxon>Haptophyta</taxon>
        <taxon>Prymnesiophyceae</taxon>
        <taxon>Isochrysidales</taxon>
        <taxon>Noelaerhabdaceae</taxon>
        <taxon>Emiliania</taxon>
    </lineage>
</organism>
<dbReference type="GeneID" id="17252010"/>
<dbReference type="KEGG" id="ehx:EMIHUDRAFT_48270"/>
<dbReference type="KEGG" id="ehx:EMIHUDRAFT_58356"/>
<dbReference type="AlphaFoldDB" id="A0A0D3I3M7"/>
<dbReference type="PANTHER" id="PTHR34573:SF1">
    <property type="entry name" value="VITAMIN K EPOXIDE REDUCTASE DOMAIN-CONTAINING PROTEIN"/>
    <property type="match status" value="1"/>
</dbReference>
<reference evidence="2" key="1">
    <citation type="journal article" date="2013" name="Nature">
        <title>Pan genome of the phytoplankton Emiliania underpins its global distribution.</title>
        <authorList>
            <person name="Read B.A."/>
            <person name="Kegel J."/>
            <person name="Klute M.J."/>
            <person name="Kuo A."/>
            <person name="Lefebvre S.C."/>
            <person name="Maumus F."/>
            <person name="Mayer C."/>
            <person name="Miller J."/>
            <person name="Monier A."/>
            <person name="Salamov A."/>
            <person name="Young J."/>
            <person name="Aguilar M."/>
            <person name="Claverie J.M."/>
            <person name="Frickenhaus S."/>
            <person name="Gonzalez K."/>
            <person name="Herman E.K."/>
            <person name="Lin Y.C."/>
            <person name="Napier J."/>
            <person name="Ogata H."/>
            <person name="Sarno A.F."/>
            <person name="Shmutz J."/>
            <person name="Schroeder D."/>
            <person name="de Vargas C."/>
            <person name="Verret F."/>
            <person name="von Dassow P."/>
            <person name="Valentin K."/>
            <person name="Van de Peer Y."/>
            <person name="Wheeler G."/>
            <person name="Dacks J.B."/>
            <person name="Delwiche C.F."/>
            <person name="Dyhrman S.T."/>
            <person name="Glockner G."/>
            <person name="John U."/>
            <person name="Richards T."/>
            <person name="Worden A.Z."/>
            <person name="Zhang X."/>
            <person name="Grigoriev I.V."/>
            <person name="Allen A.E."/>
            <person name="Bidle K."/>
            <person name="Borodovsky M."/>
            <person name="Bowler C."/>
            <person name="Brownlee C."/>
            <person name="Cock J.M."/>
            <person name="Elias M."/>
            <person name="Gladyshev V.N."/>
            <person name="Groth M."/>
            <person name="Guda C."/>
            <person name="Hadaegh A."/>
            <person name="Iglesias-Rodriguez M.D."/>
            <person name="Jenkins J."/>
            <person name="Jones B.M."/>
            <person name="Lawson T."/>
            <person name="Leese F."/>
            <person name="Lindquist E."/>
            <person name="Lobanov A."/>
            <person name="Lomsadze A."/>
            <person name="Malik S.B."/>
            <person name="Marsh M.E."/>
            <person name="Mackinder L."/>
            <person name="Mock T."/>
            <person name="Mueller-Roeber B."/>
            <person name="Pagarete A."/>
            <person name="Parker M."/>
            <person name="Probert I."/>
            <person name="Quesneville H."/>
            <person name="Raines C."/>
            <person name="Rensing S.A."/>
            <person name="Riano-Pachon D.M."/>
            <person name="Richier S."/>
            <person name="Rokitta S."/>
            <person name="Shiraiwa Y."/>
            <person name="Soanes D.M."/>
            <person name="van der Giezen M."/>
            <person name="Wahlund T.M."/>
            <person name="Williams B."/>
            <person name="Wilson W."/>
            <person name="Wolfe G."/>
            <person name="Wurch L.L."/>
        </authorList>
    </citation>
    <scope>NUCLEOTIDE SEQUENCE</scope>
</reference>
<evidence type="ECO:0000313" key="2">
    <source>
        <dbReference type="Proteomes" id="UP000013827"/>
    </source>
</evidence>
<dbReference type="RefSeq" id="XP_005758291.1">
    <property type="nucleotide sequence ID" value="XM_005758234.1"/>
</dbReference>